<dbReference type="PANTHER" id="PTHR43654">
    <property type="entry name" value="GLUTAMATE 5-KINASE"/>
    <property type="match status" value="1"/>
</dbReference>
<keyword evidence="7 10" id="KW-0067">ATP-binding</keyword>
<dbReference type="AlphaFoldDB" id="A0A523BBY1"/>
<evidence type="ECO:0000256" key="8">
    <source>
        <dbReference type="ARBA" id="ARBA00023229"/>
    </source>
</evidence>
<evidence type="ECO:0000256" key="10">
    <source>
        <dbReference type="PIRSR" id="PIRSR016496-1"/>
    </source>
</evidence>
<evidence type="ECO:0000256" key="5">
    <source>
        <dbReference type="ARBA" id="ARBA00022741"/>
    </source>
</evidence>
<dbReference type="InterPro" id="IPR036393">
    <property type="entry name" value="AceGlu_kinase-like_sf"/>
</dbReference>
<feature type="binding site" evidence="10">
    <location>
        <position position="52"/>
    </location>
    <ligand>
        <name>ATP</name>
        <dbReference type="ChEBI" id="CHEBI:30616"/>
    </ligand>
</feature>
<feature type="binding site" evidence="10">
    <location>
        <position position="207"/>
    </location>
    <ligand>
        <name>ATP</name>
        <dbReference type="ChEBI" id="CHEBI:30616"/>
    </ligand>
</feature>
<evidence type="ECO:0000256" key="9">
    <source>
        <dbReference type="ARBA" id="ARBA00049063"/>
    </source>
</evidence>
<name>A0A523BBY1_9CREN</name>
<evidence type="ECO:0000256" key="1">
    <source>
        <dbReference type="ARBA" id="ARBA00010540"/>
    </source>
</evidence>
<evidence type="ECO:0000256" key="3">
    <source>
        <dbReference type="ARBA" id="ARBA00017267"/>
    </source>
</evidence>
<dbReference type="EMBL" id="QNVI01000052">
    <property type="protein sequence ID" value="TDA38425.1"/>
    <property type="molecule type" value="Genomic_DNA"/>
</dbReference>
<dbReference type="EMBL" id="RXIH01000044">
    <property type="protein sequence ID" value="RZN55424.1"/>
    <property type="molecule type" value="Genomic_DNA"/>
</dbReference>
<evidence type="ECO:0000256" key="7">
    <source>
        <dbReference type="ARBA" id="ARBA00022840"/>
    </source>
</evidence>
<reference evidence="13 15" key="2">
    <citation type="journal article" date="2019" name="Nat. Microbiol.">
        <title>Wide diversity of methane and short-chain alkane metabolisms in uncultured archaea.</title>
        <authorList>
            <person name="Borrel G."/>
            <person name="Adam P.S."/>
            <person name="McKay L.J."/>
            <person name="Chen L.X."/>
            <person name="Sierra-Garcia I.N."/>
            <person name="Sieber C.M."/>
            <person name="Letourneur Q."/>
            <person name="Ghozlane A."/>
            <person name="Andersen G.L."/>
            <person name="Li W.J."/>
            <person name="Hallam S.J."/>
            <person name="Muyzer G."/>
            <person name="de Oliveira V.M."/>
            <person name="Inskeep W.P."/>
            <person name="Banfield J.F."/>
            <person name="Gribaldo S."/>
        </authorList>
    </citation>
    <scope>NUCLEOTIDE SEQUENCE [LARGE SCALE GENOMIC DNA]</scope>
    <source>
        <strain evidence="13">Verst-YHS</strain>
    </source>
</reference>
<dbReference type="PIRSF" id="PIRSF016496">
    <property type="entry name" value="Kin_FomA"/>
    <property type="match status" value="1"/>
</dbReference>
<feature type="binding site" evidence="10">
    <location>
        <position position="56"/>
    </location>
    <ligand>
        <name>substrate</name>
    </ligand>
</feature>
<protein>
    <recommendedName>
        <fullName evidence="3">Isopentenyl phosphate kinase</fullName>
        <ecNumber evidence="2">2.7.4.26</ecNumber>
    </recommendedName>
</protein>
<evidence type="ECO:0000256" key="2">
    <source>
        <dbReference type="ARBA" id="ARBA00012908"/>
    </source>
</evidence>
<comment type="catalytic activity">
    <reaction evidence="9">
        <text>isopentenyl phosphate + ATP = isopentenyl diphosphate + ADP</text>
        <dbReference type="Rhea" id="RHEA:33963"/>
        <dbReference type="ChEBI" id="CHEBI:30616"/>
        <dbReference type="ChEBI" id="CHEBI:65078"/>
        <dbReference type="ChEBI" id="CHEBI:128769"/>
        <dbReference type="ChEBI" id="CHEBI:456216"/>
        <dbReference type="EC" id="2.7.4.26"/>
    </reaction>
</comment>
<organism evidence="14 16">
    <name type="scientific">Thermoproteota archaeon</name>
    <dbReference type="NCBI Taxonomy" id="2056631"/>
    <lineage>
        <taxon>Archaea</taxon>
        <taxon>Thermoproteota</taxon>
    </lineage>
</organism>
<feature type="binding site" evidence="10">
    <location>
        <position position="150"/>
    </location>
    <ligand>
        <name>substrate</name>
    </ligand>
</feature>
<comment type="caution">
    <text evidence="14">The sequence shown here is derived from an EMBL/GenBank/DDBJ whole genome shotgun (WGS) entry which is preliminary data.</text>
</comment>
<reference evidence="14 16" key="1">
    <citation type="journal article" date="2019" name="Nat. Microbiol.">
        <title>Expanding anaerobic alkane metabolism in the domain of Archaea.</title>
        <authorList>
            <person name="Wang Y."/>
            <person name="Wegener G."/>
            <person name="Hou J."/>
            <person name="Wang F."/>
            <person name="Xiao X."/>
        </authorList>
    </citation>
    <scope>NUCLEOTIDE SEQUENCE [LARGE SCALE GENOMIC DNA]</scope>
    <source>
        <strain evidence="14">WYZ-LMO11</strain>
    </source>
</reference>
<dbReference type="InterPro" id="IPR001048">
    <property type="entry name" value="Asp/Glu/Uridylate_kinase"/>
</dbReference>
<keyword evidence="6" id="KW-0418">Kinase</keyword>
<dbReference type="InterPro" id="IPR024192">
    <property type="entry name" value="Fosfomycin_R_FomA-type"/>
</dbReference>
<keyword evidence="4" id="KW-0808">Transferase</keyword>
<evidence type="ECO:0000256" key="6">
    <source>
        <dbReference type="ARBA" id="ARBA00022777"/>
    </source>
</evidence>
<accession>A0A523BBY1</accession>
<dbReference type="EC" id="2.7.4.26" evidence="2"/>
<feature type="binding site" evidence="10">
    <location>
        <begin position="9"/>
        <end position="13"/>
    </location>
    <ligand>
        <name>ATP</name>
        <dbReference type="ChEBI" id="CHEBI:30616"/>
    </ligand>
</feature>
<evidence type="ECO:0000313" key="16">
    <source>
        <dbReference type="Proteomes" id="UP000317265"/>
    </source>
</evidence>
<dbReference type="GO" id="GO:0005829">
    <property type="term" value="C:cytosol"/>
    <property type="evidence" value="ECO:0007669"/>
    <property type="project" value="TreeGrafter"/>
</dbReference>
<gene>
    <name evidence="14" type="ORF">DSO09_04550</name>
    <name evidence="13" type="ORF">EF809_05555</name>
</gene>
<evidence type="ECO:0000313" key="15">
    <source>
        <dbReference type="Proteomes" id="UP000316080"/>
    </source>
</evidence>
<evidence type="ECO:0000256" key="4">
    <source>
        <dbReference type="ARBA" id="ARBA00022679"/>
    </source>
</evidence>
<sequence length="254" mass="27787">MNNVDFVIKLGGSAITDKKSPLTANKKVIENIASELSNIKKLPSIIIVYGGGSFGHFIANKYIHNGKIISNMGISEIHSAMLTLTEIITSYFIKYKIPIFPINSSSCFVLSDNELQSFIKPIEYSLNNNLIPIIGGDIILSKEEAKILSGDKIASFLAKKFNAKTLAFGTDVDGIILDGKILPRIKLSDIENIIPKIRVNHGDVTGGMTNKLLEIKNYISAGGRKAIIFNITRFGMLTRLLSGEENIGTEVDKD</sequence>
<evidence type="ECO:0000256" key="11">
    <source>
        <dbReference type="PIRSR" id="PIRSR016496-2"/>
    </source>
</evidence>
<feature type="binding site" evidence="10">
    <location>
        <position position="171"/>
    </location>
    <ligand>
        <name>ATP</name>
        <dbReference type="ChEBI" id="CHEBI:30616"/>
    </ligand>
</feature>
<feature type="site" description="Transition state stabilizer" evidence="11">
    <location>
        <position position="18"/>
    </location>
</feature>
<dbReference type="NCBIfam" id="NF040647">
    <property type="entry name" value="IPPK_Arch"/>
    <property type="match status" value="1"/>
</dbReference>
<dbReference type="PANTHER" id="PTHR43654:SF1">
    <property type="entry name" value="ISOPENTENYL PHOSPHATE KINASE"/>
    <property type="match status" value="1"/>
</dbReference>
<evidence type="ECO:0000259" key="12">
    <source>
        <dbReference type="Pfam" id="PF00696"/>
    </source>
</evidence>
<feature type="binding site" evidence="10">
    <location>
        <position position="211"/>
    </location>
    <ligand>
        <name>ATP</name>
        <dbReference type="ChEBI" id="CHEBI:30616"/>
    </ligand>
</feature>
<proteinExistence type="inferred from homology"/>
<dbReference type="Pfam" id="PF00696">
    <property type="entry name" value="AA_kinase"/>
    <property type="match status" value="1"/>
</dbReference>
<comment type="similarity">
    <text evidence="1">Belongs to the isopentenyl phosphate kinase family.</text>
</comment>
<evidence type="ECO:0000313" key="13">
    <source>
        <dbReference type="EMBL" id="RZN55424.1"/>
    </source>
</evidence>
<evidence type="ECO:0000313" key="14">
    <source>
        <dbReference type="EMBL" id="TDA38425.1"/>
    </source>
</evidence>
<dbReference type="SUPFAM" id="SSF53633">
    <property type="entry name" value="Carbamate kinase-like"/>
    <property type="match status" value="1"/>
</dbReference>
<feature type="domain" description="Aspartate/glutamate/uridylate kinase" evidence="12">
    <location>
        <begin position="6"/>
        <end position="230"/>
    </location>
</feature>
<dbReference type="Gene3D" id="3.40.1160.10">
    <property type="entry name" value="Acetylglutamate kinase-like"/>
    <property type="match status" value="1"/>
</dbReference>
<dbReference type="GO" id="GO:0102043">
    <property type="term" value="F:isopentenyl phosphate kinase activity"/>
    <property type="evidence" value="ECO:0007669"/>
    <property type="project" value="UniProtKB-EC"/>
</dbReference>
<dbReference type="GO" id="GO:0005524">
    <property type="term" value="F:ATP binding"/>
    <property type="evidence" value="ECO:0007669"/>
    <property type="project" value="UniProtKB-KW"/>
</dbReference>
<dbReference type="Proteomes" id="UP000316080">
    <property type="component" value="Unassembled WGS sequence"/>
</dbReference>
<dbReference type="GO" id="GO:0016301">
    <property type="term" value="F:kinase activity"/>
    <property type="evidence" value="ECO:0007669"/>
    <property type="project" value="UniProtKB-KW"/>
</dbReference>
<keyword evidence="5 10" id="KW-0547">Nucleotide-binding</keyword>
<keyword evidence="8" id="KW-0414">Isoprene biosynthesis</keyword>
<feature type="binding site" evidence="10">
    <location>
        <position position="51"/>
    </location>
    <ligand>
        <name>substrate</name>
    </ligand>
</feature>
<dbReference type="Proteomes" id="UP000317265">
    <property type="component" value="Unassembled WGS sequence"/>
</dbReference>
<dbReference type="GO" id="GO:0016114">
    <property type="term" value="P:terpenoid biosynthetic process"/>
    <property type="evidence" value="ECO:0007669"/>
    <property type="project" value="TreeGrafter"/>
</dbReference>